<reference evidence="3" key="1">
    <citation type="journal article" date="2023" name="Mol. Biol. Evol.">
        <title>Third-Generation Sequencing Reveals the Adaptive Role of the Epigenome in Three Deep-Sea Polychaetes.</title>
        <authorList>
            <person name="Perez M."/>
            <person name="Aroh O."/>
            <person name="Sun Y."/>
            <person name="Lan Y."/>
            <person name="Juniper S.K."/>
            <person name="Young C.R."/>
            <person name="Angers B."/>
            <person name="Qian P.Y."/>
        </authorList>
    </citation>
    <scope>NUCLEOTIDE SEQUENCE</scope>
    <source>
        <strain evidence="3">P08H-3</strain>
    </source>
</reference>
<dbReference type="Proteomes" id="UP001208570">
    <property type="component" value="Unassembled WGS sequence"/>
</dbReference>
<dbReference type="PANTHER" id="PTHR21050">
    <property type="entry name" value="MIDKINE AND PLEIOTROPHIN 1, ISOFORM A-RELATED"/>
    <property type="match status" value="1"/>
</dbReference>
<comment type="caution">
    <text evidence="3">The sequence shown here is derived from an EMBL/GenBank/DDBJ whole genome shotgun (WGS) entry which is preliminary data.</text>
</comment>
<accession>A0AAD9N1T0</accession>
<dbReference type="PANTHER" id="PTHR21050:SF1">
    <property type="entry name" value="MIDKINE AND PLEIOTROPHIN 1, ISOFORM A-RELATED"/>
    <property type="match status" value="1"/>
</dbReference>
<evidence type="ECO:0000313" key="4">
    <source>
        <dbReference type="Proteomes" id="UP001208570"/>
    </source>
</evidence>
<dbReference type="GO" id="GO:0008201">
    <property type="term" value="F:heparin binding"/>
    <property type="evidence" value="ECO:0007669"/>
    <property type="project" value="TreeGrafter"/>
</dbReference>
<dbReference type="GO" id="GO:0005576">
    <property type="term" value="C:extracellular region"/>
    <property type="evidence" value="ECO:0007669"/>
    <property type="project" value="TreeGrafter"/>
</dbReference>
<dbReference type="InterPro" id="IPR020090">
    <property type="entry name" value="PTN/MK_C_dom"/>
</dbReference>
<dbReference type="Pfam" id="PF01091">
    <property type="entry name" value="PTN_MK_C"/>
    <property type="match status" value="4"/>
</dbReference>
<keyword evidence="4" id="KW-1185">Reference proteome</keyword>
<dbReference type="Gene3D" id="2.30.90.10">
    <property type="entry name" value="Heparin-binding Growth Factor, Midkine, Chain A- C-terminal Domain"/>
    <property type="match status" value="4"/>
</dbReference>
<dbReference type="GO" id="GO:0048332">
    <property type="term" value="P:mesoderm morphogenesis"/>
    <property type="evidence" value="ECO:0007669"/>
    <property type="project" value="TreeGrafter"/>
</dbReference>
<name>A0AAD9N1T0_9ANNE</name>
<dbReference type="GO" id="GO:0008083">
    <property type="term" value="F:growth factor activity"/>
    <property type="evidence" value="ECO:0007669"/>
    <property type="project" value="InterPro"/>
</dbReference>
<evidence type="ECO:0000313" key="3">
    <source>
        <dbReference type="EMBL" id="KAK2151901.1"/>
    </source>
</evidence>
<protein>
    <recommendedName>
        <fullName evidence="2">Pleiotrophin/Midkine C-terminal domain-containing protein</fullName>
    </recommendedName>
</protein>
<feature type="region of interest" description="Disordered" evidence="1">
    <location>
        <begin position="347"/>
        <end position="395"/>
    </location>
</feature>
<feature type="domain" description="Pleiotrophin/Midkine C-terminal" evidence="2">
    <location>
        <begin position="95"/>
        <end position="143"/>
    </location>
</feature>
<gene>
    <name evidence="3" type="ORF">LSH36_347g04006</name>
</gene>
<feature type="domain" description="Pleiotrophin/Midkine C-terminal" evidence="2">
    <location>
        <begin position="145"/>
        <end position="195"/>
    </location>
</feature>
<sequence>MTLKSGQPATCGQTKTLEKQCSSGNTAGCKYERKVSDCVDNKKTISFNIVSGGADCPQKEHKEKPCGRGGRNRKEKKAERKARRNEHDNHNRNTKCRYDRESATWSECDPDTNKRMKVMTLKPGQPSSCEQTKTIEKGCRTGRKHRCRYDRKSATWSECDPDTNKRTKVMTLESGQPSDCEMTKRTEKACKTDRGANRKEKCRYDRRSVTWSECESSNQEKNEDRREESSGKKCRYDRRSGTWSTCDPTTNKRMKVMTLKSGQPSSYRGANRKQKCRYDRRSVTWSECDPVTKKKTKVMTLKPGQPSGCEQTKTMEKTCGSRNTAGCKYERQASDCVDNKKTISFNIVSGGADCPRKEPKEKPCGRGGRNRKEKKAERKARRNERRNQRNNGGQS</sequence>
<evidence type="ECO:0000259" key="2">
    <source>
        <dbReference type="Pfam" id="PF01091"/>
    </source>
</evidence>
<feature type="region of interest" description="Disordered" evidence="1">
    <location>
        <begin position="50"/>
        <end position="95"/>
    </location>
</feature>
<feature type="domain" description="Pleiotrophin/Midkine C-terminal" evidence="2">
    <location>
        <begin position="231"/>
        <end position="262"/>
    </location>
</feature>
<feature type="compositionally biased region" description="Basic and acidic residues" evidence="1">
    <location>
        <begin position="354"/>
        <end position="364"/>
    </location>
</feature>
<dbReference type="AlphaFoldDB" id="A0AAD9N1T0"/>
<feature type="compositionally biased region" description="Basic residues" evidence="1">
    <location>
        <begin position="70"/>
        <end position="84"/>
    </location>
</feature>
<dbReference type="EMBL" id="JAODUP010000347">
    <property type="protein sequence ID" value="KAK2151901.1"/>
    <property type="molecule type" value="Genomic_DNA"/>
</dbReference>
<proteinExistence type="predicted"/>
<organism evidence="3 4">
    <name type="scientific">Paralvinella palmiformis</name>
    <dbReference type="NCBI Taxonomy" id="53620"/>
    <lineage>
        <taxon>Eukaryota</taxon>
        <taxon>Metazoa</taxon>
        <taxon>Spiralia</taxon>
        <taxon>Lophotrochozoa</taxon>
        <taxon>Annelida</taxon>
        <taxon>Polychaeta</taxon>
        <taxon>Sedentaria</taxon>
        <taxon>Canalipalpata</taxon>
        <taxon>Terebellida</taxon>
        <taxon>Terebelliformia</taxon>
        <taxon>Alvinellidae</taxon>
        <taxon>Paralvinella</taxon>
    </lineage>
</organism>
<feature type="compositionally biased region" description="Basic and acidic residues" evidence="1">
    <location>
        <begin position="57"/>
        <end position="66"/>
    </location>
</feature>
<feature type="compositionally biased region" description="Basic and acidic residues" evidence="1">
    <location>
        <begin position="85"/>
        <end position="95"/>
    </location>
</feature>
<evidence type="ECO:0000256" key="1">
    <source>
        <dbReference type="SAM" id="MobiDB-lite"/>
    </source>
</evidence>
<feature type="domain" description="Pleiotrophin/Midkine C-terminal" evidence="2">
    <location>
        <begin position="274"/>
        <end position="322"/>
    </location>
</feature>
<feature type="compositionally biased region" description="Basic residues" evidence="1">
    <location>
        <begin position="368"/>
        <end position="384"/>
    </location>
</feature>
<dbReference type="InterPro" id="IPR038130">
    <property type="entry name" value="PTN/MK_C_dom_sf"/>
</dbReference>